<dbReference type="STRING" id="45065.Lgee_1615"/>
<dbReference type="PANTHER" id="PTHR35146">
    <property type="entry name" value="UPF0178 PROTEIN YAII"/>
    <property type="match status" value="1"/>
</dbReference>
<name>A0A0W0TT57_9GAMM</name>
<keyword evidence="4" id="KW-1185">Reference proteome</keyword>
<accession>A0A0W0TT57</accession>
<organism evidence="3 4">
    <name type="scientific">Legionella geestiana</name>
    <dbReference type="NCBI Taxonomy" id="45065"/>
    <lineage>
        <taxon>Bacteria</taxon>
        <taxon>Pseudomonadati</taxon>
        <taxon>Pseudomonadota</taxon>
        <taxon>Gammaproteobacteria</taxon>
        <taxon>Legionellales</taxon>
        <taxon>Legionellaceae</taxon>
        <taxon>Legionella</taxon>
    </lineage>
</organism>
<dbReference type="NCBIfam" id="NF001095">
    <property type="entry name" value="PRK00124.1"/>
    <property type="match status" value="1"/>
</dbReference>
<dbReference type="HAMAP" id="MF_00489">
    <property type="entry name" value="UPF0178"/>
    <property type="match status" value="1"/>
</dbReference>
<dbReference type="PANTHER" id="PTHR35146:SF1">
    <property type="entry name" value="UPF0178 PROTEIN YAII"/>
    <property type="match status" value="1"/>
</dbReference>
<protein>
    <recommendedName>
        <fullName evidence="2">UPF0178 protein Lgee_1615</fullName>
    </recommendedName>
</protein>
<dbReference type="InterPro" id="IPR003791">
    <property type="entry name" value="UPF0178"/>
</dbReference>
<gene>
    <name evidence="3" type="ORF">Lgee_1615</name>
</gene>
<comment type="similarity">
    <text evidence="1 2">Belongs to the UPF0178 family.</text>
</comment>
<dbReference type="EMBL" id="LNYC01000063">
    <property type="protein sequence ID" value="KTC98538.1"/>
    <property type="molecule type" value="Genomic_DNA"/>
</dbReference>
<reference evidence="3 4" key="1">
    <citation type="submission" date="2015-11" db="EMBL/GenBank/DDBJ databases">
        <title>Genomic analysis of 38 Legionella species identifies large and diverse effector repertoires.</title>
        <authorList>
            <person name="Burstein D."/>
            <person name="Amaro F."/>
            <person name="Zusman T."/>
            <person name="Lifshitz Z."/>
            <person name="Cohen O."/>
            <person name="Gilbert J.A."/>
            <person name="Pupko T."/>
            <person name="Shuman H.A."/>
            <person name="Segal G."/>
        </authorList>
    </citation>
    <scope>NUCLEOTIDE SEQUENCE [LARGE SCALE GENOMIC DNA]</scope>
    <source>
        <strain evidence="3 4">ATCC 49504</strain>
    </source>
</reference>
<evidence type="ECO:0000256" key="2">
    <source>
        <dbReference type="HAMAP-Rule" id="MF_00489"/>
    </source>
</evidence>
<dbReference type="Pfam" id="PF02639">
    <property type="entry name" value="DUF188"/>
    <property type="match status" value="1"/>
</dbReference>
<dbReference type="CDD" id="cd18720">
    <property type="entry name" value="PIN_YqxD-like"/>
    <property type="match status" value="1"/>
</dbReference>
<evidence type="ECO:0000313" key="3">
    <source>
        <dbReference type="EMBL" id="KTC98538.1"/>
    </source>
</evidence>
<evidence type="ECO:0000256" key="1">
    <source>
        <dbReference type="ARBA" id="ARBA00008522"/>
    </source>
</evidence>
<dbReference type="AlphaFoldDB" id="A0A0W0TT57"/>
<dbReference type="Proteomes" id="UP000054785">
    <property type="component" value="Unassembled WGS sequence"/>
</dbReference>
<comment type="caution">
    <text evidence="3">The sequence shown here is derived from an EMBL/GenBank/DDBJ whole genome shotgun (WGS) entry which is preliminary data.</text>
</comment>
<dbReference type="PATRIC" id="fig|45065.4.peg.1750"/>
<sequence>MVKRADRQTVHGEWSAKQIQTVNIWIDGDACPRAIRDILFRAATRRRVAVIMVANHLAQIPPSPFIRRVKVEAGFDAADNYIALHVKPHDLVITADIPLADAVVKKQAIALNPRGTLYTANNIGQVLTARHVNESLRESGMIKSHIDSLTPKEIQSFSNHLDRLIQTR</sequence>
<evidence type="ECO:0000313" key="4">
    <source>
        <dbReference type="Proteomes" id="UP000054785"/>
    </source>
</evidence>
<proteinExistence type="inferred from homology"/>